<evidence type="ECO:0000313" key="1">
    <source>
        <dbReference type="EMBL" id="KIY92354.1"/>
    </source>
</evidence>
<dbReference type="KEGG" id="mng:MNEG_15608"/>
<keyword evidence="2" id="KW-1185">Reference proteome</keyword>
<dbReference type="RefSeq" id="XP_013891374.1">
    <property type="nucleotide sequence ID" value="XM_014035920.1"/>
</dbReference>
<reference evidence="1 2" key="1">
    <citation type="journal article" date="2013" name="BMC Genomics">
        <title>Reconstruction of the lipid metabolism for the microalga Monoraphidium neglectum from its genome sequence reveals characteristics suitable for biofuel production.</title>
        <authorList>
            <person name="Bogen C."/>
            <person name="Al-Dilaimi A."/>
            <person name="Albersmeier A."/>
            <person name="Wichmann J."/>
            <person name="Grundmann M."/>
            <person name="Rupp O."/>
            <person name="Lauersen K.J."/>
            <person name="Blifernez-Klassen O."/>
            <person name="Kalinowski J."/>
            <person name="Goesmann A."/>
            <person name="Mussgnug J.H."/>
            <person name="Kruse O."/>
        </authorList>
    </citation>
    <scope>NUCLEOTIDE SEQUENCE [LARGE SCALE GENOMIC DNA]</scope>
    <source>
        <strain evidence="1 2">SAG 48.87</strain>
    </source>
</reference>
<name>A0A0D2LK59_9CHLO</name>
<dbReference type="GeneID" id="25733286"/>
<protein>
    <submittedName>
        <fullName evidence="1">Uncharacterized protein</fullName>
    </submittedName>
</protein>
<dbReference type="AlphaFoldDB" id="A0A0D2LK59"/>
<feature type="non-terminal residue" evidence="1">
    <location>
        <position position="95"/>
    </location>
</feature>
<dbReference type="Proteomes" id="UP000054498">
    <property type="component" value="Unassembled WGS sequence"/>
</dbReference>
<gene>
    <name evidence="1" type="ORF">MNEG_15608</name>
</gene>
<proteinExistence type="predicted"/>
<accession>A0A0D2LK59</accession>
<organism evidence="1 2">
    <name type="scientific">Monoraphidium neglectum</name>
    <dbReference type="NCBI Taxonomy" id="145388"/>
    <lineage>
        <taxon>Eukaryota</taxon>
        <taxon>Viridiplantae</taxon>
        <taxon>Chlorophyta</taxon>
        <taxon>core chlorophytes</taxon>
        <taxon>Chlorophyceae</taxon>
        <taxon>CS clade</taxon>
        <taxon>Sphaeropleales</taxon>
        <taxon>Selenastraceae</taxon>
        <taxon>Monoraphidium</taxon>
    </lineage>
</organism>
<dbReference type="EMBL" id="KK105704">
    <property type="protein sequence ID" value="KIY92354.1"/>
    <property type="molecule type" value="Genomic_DNA"/>
</dbReference>
<sequence length="95" mass="10095">MLEEAASVLGALQYGCCVKRFGVAVARSTSGGTANGTAPSALPRSPLDVQSRYIRQGSETWRRAHAGRVTTGGLLGALGWRHEKAAARINLQRNM</sequence>
<evidence type="ECO:0000313" key="2">
    <source>
        <dbReference type="Proteomes" id="UP000054498"/>
    </source>
</evidence>